<comment type="caution">
    <text evidence="2">The sequence shown here is derived from an EMBL/GenBank/DDBJ whole genome shotgun (WGS) entry which is preliminary data.</text>
</comment>
<feature type="compositionally biased region" description="Low complexity" evidence="1">
    <location>
        <begin position="146"/>
        <end position="160"/>
    </location>
</feature>
<keyword evidence="3" id="KW-1185">Reference proteome</keyword>
<dbReference type="InParanoid" id="A0A1D3D752"/>
<feature type="compositionally biased region" description="Basic residues" evidence="1">
    <location>
        <begin position="126"/>
        <end position="135"/>
    </location>
</feature>
<reference evidence="2 3" key="1">
    <citation type="journal article" date="2016" name="BMC Genomics">
        <title>Comparative genomics reveals Cyclospora cayetanensis possesses coccidia-like metabolism and invasion components but unique surface antigens.</title>
        <authorList>
            <person name="Liu S."/>
            <person name="Wang L."/>
            <person name="Zheng H."/>
            <person name="Xu Z."/>
            <person name="Roellig D.M."/>
            <person name="Li N."/>
            <person name="Frace M.A."/>
            <person name="Tang K."/>
            <person name="Arrowood M.J."/>
            <person name="Moss D.M."/>
            <person name="Zhang L."/>
            <person name="Feng Y."/>
            <person name="Xiao L."/>
        </authorList>
    </citation>
    <scope>NUCLEOTIDE SEQUENCE [LARGE SCALE GENOMIC DNA]</scope>
    <source>
        <strain evidence="2 3">CHN_HEN01</strain>
    </source>
</reference>
<gene>
    <name evidence="2" type="ORF">cyc_04324</name>
</gene>
<protein>
    <submittedName>
        <fullName evidence="2">Uncharacterized protein</fullName>
    </submittedName>
</protein>
<evidence type="ECO:0000313" key="2">
    <source>
        <dbReference type="EMBL" id="OEH79278.1"/>
    </source>
</evidence>
<dbReference type="VEuPathDB" id="ToxoDB:cyc_04324"/>
<evidence type="ECO:0000256" key="1">
    <source>
        <dbReference type="SAM" id="MobiDB-lite"/>
    </source>
</evidence>
<feature type="compositionally biased region" description="Low complexity" evidence="1">
    <location>
        <begin position="76"/>
        <end position="88"/>
    </location>
</feature>
<proteinExistence type="predicted"/>
<feature type="compositionally biased region" description="Low complexity" evidence="1">
    <location>
        <begin position="171"/>
        <end position="184"/>
    </location>
</feature>
<dbReference type="EMBL" id="JROU02000436">
    <property type="protein sequence ID" value="OEH79278.1"/>
    <property type="molecule type" value="Genomic_DNA"/>
</dbReference>
<accession>A0A1D3D752</accession>
<sequence length="206" mass="21049">MAASPEVPDRGSPQQLPLEGKLSVDASKGPPSPQRGPPDDAAKCGGCVSGHSVSADVLESSSHTNGKNGSKDPIRSMSACSPSPSSASDDVILITPPRMQRASAQLSNAYRPPRNADSRAASHSSKLTRRSNNRSRSRESSHSRGRPSGPEGAAEAQEAGHTTVSTLQICSAESFSPEAEASGADVGHTAGAVEVTSGGKRLAISL</sequence>
<feature type="compositionally biased region" description="Polar residues" evidence="1">
    <location>
        <begin position="59"/>
        <end position="68"/>
    </location>
</feature>
<dbReference type="Proteomes" id="UP000095192">
    <property type="component" value="Unassembled WGS sequence"/>
</dbReference>
<dbReference type="AlphaFoldDB" id="A0A1D3D752"/>
<name>A0A1D3D752_9EIME</name>
<evidence type="ECO:0000313" key="3">
    <source>
        <dbReference type="Proteomes" id="UP000095192"/>
    </source>
</evidence>
<feature type="region of interest" description="Disordered" evidence="1">
    <location>
        <begin position="1"/>
        <end position="185"/>
    </location>
</feature>
<organism evidence="2 3">
    <name type="scientific">Cyclospora cayetanensis</name>
    <dbReference type="NCBI Taxonomy" id="88456"/>
    <lineage>
        <taxon>Eukaryota</taxon>
        <taxon>Sar</taxon>
        <taxon>Alveolata</taxon>
        <taxon>Apicomplexa</taxon>
        <taxon>Conoidasida</taxon>
        <taxon>Coccidia</taxon>
        <taxon>Eucoccidiorida</taxon>
        <taxon>Eimeriorina</taxon>
        <taxon>Eimeriidae</taxon>
        <taxon>Cyclospora</taxon>
    </lineage>
</organism>